<dbReference type="AlphaFoldDB" id="A0A7J7SC87"/>
<name>A0A7J7SC87_MYOMY</name>
<sequence length="236" mass="24230">MIKCLCNTRGPVHKNLCTGGGGGGRALSPACALSQSGTPREITTCWLRPAPGWQRAGPIPRCSPWSGSEQGRLGSWGAAQSCTEQGRLGGCDATLSHAQGRADWGVGAPSPVTLKAGSMGRLRRHPVTHRAGPIRGLGHLPLSPTEQGRSGGWGATTLTLRAGPMGRLWLYPITHRAGPVCVGGVLGSSPLSGTEQGCSGGLGAAPCHADPGAGRHIILLLYRVEAWCMGGAGWLP</sequence>
<comment type="caution">
    <text evidence="1">The sequence shown here is derived from an EMBL/GenBank/DDBJ whole genome shotgun (WGS) entry which is preliminary data.</text>
</comment>
<evidence type="ECO:0000313" key="2">
    <source>
        <dbReference type="Proteomes" id="UP000527355"/>
    </source>
</evidence>
<dbReference type="EMBL" id="JABWUV010000019">
    <property type="protein sequence ID" value="KAF6285968.1"/>
    <property type="molecule type" value="Genomic_DNA"/>
</dbReference>
<keyword evidence="2" id="KW-1185">Reference proteome</keyword>
<accession>A0A7J7SC87</accession>
<organism evidence="1 2">
    <name type="scientific">Myotis myotis</name>
    <name type="common">Greater mouse-eared bat</name>
    <name type="synonym">Vespertilio myotis</name>
    <dbReference type="NCBI Taxonomy" id="51298"/>
    <lineage>
        <taxon>Eukaryota</taxon>
        <taxon>Metazoa</taxon>
        <taxon>Chordata</taxon>
        <taxon>Craniata</taxon>
        <taxon>Vertebrata</taxon>
        <taxon>Euteleostomi</taxon>
        <taxon>Mammalia</taxon>
        <taxon>Eutheria</taxon>
        <taxon>Laurasiatheria</taxon>
        <taxon>Chiroptera</taxon>
        <taxon>Yangochiroptera</taxon>
        <taxon>Vespertilionidae</taxon>
        <taxon>Myotis</taxon>
    </lineage>
</organism>
<evidence type="ECO:0000313" key="1">
    <source>
        <dbReference type="EMBL" id="KAF6285968.1"/>
    </source>
</evidence>
<proteinExistence type="predicted"/>
<dbReference type="Proteomes" id="UP000527355">
    <property type="component" value="Unassembled WGS sequence"/>
</dbReference>
<gene>
    <name evidence="1" type="ORF">mMyoMyo1_009524</name>
</gene>
<protein>
    <submittedName>
        <fullName evidence="1">Uncharacterized protein</fullName>
    </submittedName>
</protein>
<reference evidence="1 2" key="1">
    <citation type="journal article" date="2020" name="Nature">
        <title>Six reference-quality genomes reveal evolution of bat adaptations.</title>
        <authorList>
            <person name="Jebb D."/>
            <person name="Huang Z."/>
            <person name="Pippel M."/>
            <person name="Hughes G.M."/>
            <person name="Lavrichenko K."/>
            <person name="Devanna P."/>
            <person name="Winkler S."/>
            <person name="Jermiin L.S."/>
            <person name="Skirmuntt E.C."/>
            <person name="Katzourakis A."/>
            <person name="Burkitt-Gray L."/>
            <person name="Ray D.A."/>
            <person name="Sullivan K.A.M."/>
            <person name="Roscito J.G."/>
            <person name="Kirilenko B.M."/>
            <person name="Davalos L.M."/>
            <person name="Corthals A.P."/>
            <person name="Power M.L."/>
            <person name="Jones G."/>
            <person name="Ransome R.D."/>
            <person name="Dechmann D.K.N."/>
            <person name="Locatelli A.G."/>
            <person name="Puechmaille S.J."/>
            <person name="Fedrigo O."/>
            <person name="Jarvis E.D."/>
            <person name="Hiller M."/>
            <person name="Vernes S.C."/>
            <person name="Myers E.W."/>
            <person name="Teeling E.C."/>
        </authorList>
    </citation>
    <scope>NUCLEOTIDE SEQUENCE [LARGE SCALE GENOMIC DNA]</scope>
    <source>
        <strain evidence="1">MMyoMyo1</strain>
        <tissue evidence="1">Flight muscle</tissue>
    </source>
</reference>